<feature type="domain" description="OTU" evidence="2">
    <location>
        <begin position="338"/>
        <end position="457"/>
    </location>
</feature>
<accession>U6JQ25</accession>
<keyword evidence="4" id="KW-1185">Reference proteome</keyword>
<dbReference type="SUPFAM" id="SSF54001">
    <property type="entry name" value="Cysteine proteinases"/>
    <property type="match status" value="1"/>
</dbReference>
<feature type="compositionally biased region" description="Low complexity" evidence="1">
    <location>
        <begin position="304"/>
        <end position="320"/>
    </location>
</feature>
<feature type="compositionally biased region" description="Basic and acidic residues" evidence="1">
    <location>
        <begin position="149"/>
        <end position="161"/>
    </location>
</feature>
<dbReference type="GO" id="GO:0016579">
    <property type="term" value="P:protein deubiquitination"/>
    <property type="evidence" value="ECO:0007669"/>
    <property type="project" value="TreeGrafter"/>
</dbReference>
<dbReference type="GO" id="GO:0004843">
    <property type="term" value="F:cysteine-type deubiquitinase activity"/>
    <property type="evidence" value="ECO:0007669"/>
    <property type="project" value="TreeGrafter"/>
</dbReference>
<feature type="compositionally biased region" description="Low complexity" evidence="1">
    <location>
        <begin position="813"/>
        <end position="828"/>
    </location>
</feature>
<feature type="region of interest" description="Disordered" evidence="1">
    <location>
        <begin position="148"/>
        <end position="172"/>
    </location>
</feature>
<dbReference type="InterPro" id="IPR038765">
    <property type="entry name" value="Papain-like_cys_pep_sf"/>
</dbReference>
<dbReference type="Pfam" id="PF02338">
    <property type="entry name" value="OTU"/>
    <property type="match status" value="1"/>
</dbReference>
<dbReference type="OrthoDB" id="415023at2759"/>
<evidence type="ECO:0000259" key="2">
    <source>
        <dbReference type="PROSITE" id="PS50802"/>
    </source>
</evidence>
<reference evidence="3" key="1">
    <citation type="submission" date="2013-10" db="EMBL/GenBank/DDBJ databases">
        <title>Genomic analysis of the causative agents of coccidiosis in chickens.</title>
        <authorList>
            <person name="Reid A.J."/>
            <person name="Blake D."/>
            <person name="Billington K."/>
            <person name="Browne H."/>
            <person name="Dunn M."/>
            <person name="Hung S."/>
            <person name="Kawahara F."/>
            <person name="Miranda-Saavedra D."/>
            <person name="Mourier T."/>
            <person name="Nagra H."/>
            <person name="Otto T.D."/>
            <person name="Rawlings N."/>
            <person name="Sanchez A."/>
            <person name="Sanders M."/>
            <person name="Subramaniam C."/>
            <person name="Tay Y."/>
            <person name="Dear P."/>
            <person name="Doerig C."/>
            <person name="Gruber A."/>
            <person name="Parkinson J."/>
            <person name="Shirley M."/>
            <person name="Wan K.L."/>
            <person name="Berriman M."/>
            <person name="Tomley F."/>
            <person name="Pain A."/>
        </authorList>
    </citation>
    <scope>NUCLEOTIDE SEQUENCE [LARGE SCALE GENOMIC DNA]</scope>
    <source>
        <strain evidence="3">Houghton</strain>
    </source>
</reference>
<dbReference type="VEuPathDB" id="ToxoDB:EMH_0077680"/>
<dbReference type="InterPro" id="IPR050704">
    <property type="entry name" value="Peptidase_C85-like"/>
</dbReference>
<dbReference type="PANTHER" id="PTHR12419">
    <property type="entry name" value="OTU DOMAIN CONTAINING PROTEIN"/>
    <property type="match status" value="1"/>
</dbReference>
<dbReference type="RefSeq" id="XP_013349539.1">
    <property type="nucleotide sequence ID" value="XM_013494085.1"/>
</dbReference>
<keyword evidence="3" id="KW-0645">Protease</keyword>
<dbReference type="Proteomes" id="UP000030744">
    <property type="component" value="Unassembled WGS sequence"/>
</dbReference>
<keyword evidence="3" id="KW-0378">Hydrolase</keyword>
<feature type="region of interest" description="Disordered" evidence="1">
    <location>
        <begin position="807"/>
        <end position="850"/>
    </location>
</feature>
<dbReference type="AlphaFoldDB" id="U6JQ25"/>
<protein>
    <submittedName>
        <fullName evidence="3">OTU-like cysteine protease domain-containing protein, putative</fullName>
    </submittedName>
</protein>
<dbReference type="CDD" id="cd22744">
    <property type="entry name" value="OTU"/>
    <property type="match status" value="1"/>
</dbReference>
<feature type="region of interest" description="Disordered" evidence="1">
    <location>
        <begin position="274"/>
        <end position="327"/>
    </location>
</feature>
<organism evidence="3 4">
    <name type="scientific">Eimeria mitis</name>
    <dbReference type="NCBI Taxonomy" id="44415"/>
    <lineage>
        <taxon>Eukaryota</taxon>
        <taxon>Sar</taxon>
        <taxon>Alveolata</taxon>
        <taxon>Apicomplexa</taxon>
        <taxon>Conoidasida</taxon>
        <taxon>Coccidia</taxon>
        <taxon>Eucoccidiorida</taxon>
        <taxon>Eimeriorina</taxon>
        <taxon>Eimeriidae</taxon>
        <taxon>Eimeria</taxon>
    </lineage>
</organism>
<feature type="region of interest" description="Disordered" evidence="1">
    <location>
        <begin position="89"/>
        <end position="136"/>
    </location>
</feature>
<feature type="compositionally biased region" description="Polar residues" evidence="1">
    <location>
        <begin position="836"/>
        <end position="850"/>
    </location>
</feature>
<dbReference type="GeneID" id="25382215"/>
<evidence type="ECO:0000313" key="3">
    <source>
        <dbReference type="EMBL" id="CDJ26961.1"/>
    </source>
</evidence>
<proteinExistence type="predicted"/>
<dbReference type="GO" id="GO:0006508">
    <property type="term" value="P:proteolysis"/>
    <property type="evidence" value="ECO:0007669"/>
    <property type="project" value="UniProtKB-KW"/>
</dbReference>
<feature type="region of interest" description="Disordered" evidence="1">
    <location>
        <begin position="199"/>
        <end position="218"/>
    </location>
</feature>
<sequence length="885" mass="95034">MIAADAQQHGDSPSCAVSVAAAHGTFLGLEGKESFRLGDDLEGTQVVRITCHCCKTTNTLICNRTQDGSWLLRHAAATATAITAPAVTSTAAGDHDDQSNTASFDTGGDLGEAPRGTADADSWDTDSGKERKQESSIKVTVCPAQDCKNQGRGDNFNEKQSNDVVSQASEPGPLRLGAQPTAAATTVVTGAAALAIAAPEPRRDAAKATRARSSNSSICESQYIRNEAVHESLTGVKEHDEQYNNYRDAQKKAHSDGEVSDGSPKLAAIKELQRNPPKPKHLPHVETESQDAEEGAQQCSPTCSNNSTDDSGSSSSNSRSSTKKAQQDAAIAAMAPYMLTRECEGDGNCLYRAFSDQLYGSQEHHLFLRRLAVYVMSRCKDTFEAFVDESEGPFERWLQTKRTYGEWADYREMHALLLLFGTPIFVFDERLQLLQAFEPDAEKRKPPSQEGDSLTPFRLMWHGKLGHYTSLHYIKEGFPIARGLTIGELEAEGLARLVLSVASEGSSDSAVTDAAAKSSFKEPAVTAVDVEEEALAECLQVSAQELAGIAAEQELILASIKKQRLQQVLPQTTRIVNELWFEAKKEQEAWTSRVARGLRGSPLATPAMDPPQYHSVLGRATERRLASPAVAASAAAVDSSTTSVHTYYPTGRGYAGSSSGVAGSAGSVPSARSGGPIGEVQQMGGHAGGLWRESRPSQTLRYDRPQQQMWREQLHLRQQATATALPPVVCHSQGPRGPVLISSPASPVGPTPVTPTAQGLPAFTTGRSFAYTHQFAPHNETVEQQRPCVRLADGRLLALAPSGAVGPVRHGTLQQQRQPGQQPQRLLPASAAAVNGQRQSSTRSSAGQTEEASWFMRWMGSGNSGQGRGLLETPLTPLVRMESFS</sequence>
<feature type="compositionally biased region" description="Basic and acidic residues" evidence="1">
    <location>
        <begin position="126"/>
        <end position="135"/>
    </location>
</feature>
<reference evidence="3" key="2">
    <citation type="submission" date="2013-10" db="EMBL/GenBank/DDBJ databases">
        <authorList>
            <person name="Aslett M."/>
        </authorList>
    </citation>
    <scope>NUCLEOTIDE SEQUENCE [LARGE SCALE GENOMIC DNA]</scope>
    <source>
        <strain evidence="3">Houghton</strain>
    </source>
</reference>
<gene>
    <name evidence="3" type="ORF">EMH_0077680</name>
</gene>
<evidence type="ECO:0000256" key="1">
    <source>
        <dbReference type="SAM" id="MobiDB-lite"/>
    </source>
</evidence>
<dbReference type="PROSITE" id="PS50802">
    <property type="entry name" value="OTU"/>
    <property type="match status" value="1"/>
</dbReference>
<dbReference type="EMBL" id="HG678603">
    <property type="protein sequence ID" value="CDJ26961.1"/>
    <property type="molecule type" value="Genomic_DNA"/>
</dbReference>
<dbReference type="Gene3D" id="3.90.70.80">
    <property type="match status" value="1"/>
</dbReference>
<name>U6JQ25_9EIME</name>
<dbReference type="InterPro" id="IPR003323">
    <property type="entry name" value="OTU_dom"/>
</dbReference>
<evidence type="ECO:0000313" key="4">
    <source>
        <dbReference type="Proteomes" id="UP000030744"/>
    </source>
</evidence>